<feature type="transmembrane region" description="Helical" evidence="1">
    <location>
        <begin position="51"/>
        <end position="70"/>
    </location>
</feature>
<feature type="transmembrane region" description="Helical" evidence="1">
    <location>
        <begin position="452"/>
        <end position="477"/>
    </location>
</feature>
<reference evidence="2 3" key="1">
    <citation type="submission" date="2024-07" db="EMBL/GenBank/DDBJ databases">
        <authorList>
            <person name="Thanompreechachai J."/>
            <person name="Duangmal K."/>
        </authorList>
    </citation>
    <scope>NUCLEOTIDE SEQUENCE [LARGE SCALE GENOMIC DNA]</scope>
    <source>
        <strain evidence="2 3">TBRC 1896</strain>
    </source>
</reference>
<keyword evidence="1" id="KW-1133">Transmembrane helix</keyword>
<gene>
    <name evidence="2" type="ORF">AB2L28_09105</name>
</gene>
<keyword evidence="1" id="KW-0472">Membrane</keyword>
<feature type="transmembrane region" description="Helical" evidence="1">
    <location>
        <begin position="132"/>
        <end position="155"/>
    </location>
</feature>
<feature type="transmembrane region" description="Helical" evidence="1">
    <location>
        <begin position="250"/>
        <end position="267"/>
    </location>
</feature>
<organism evidence="2 3">
    <name type="scientific">Kineococcus mangrovi</name>
    <dbReference type="NCBI Taxonomy" id="1660183"/>
    <lineage>
        <taxon>Bacteria</taxon>
        <taxon>Bacillati</taxon>
        <taxon>Actinomycetota</taxon>
        <taxon>Actinomycetes</taxon>
        <taxon>Kineosporiales</taxon>
        <taxon>Kineosporiaceae</taxon>
        <taxon>Kineococcus</taxon>
    </lineage>
</organism>
<dbReference type="NCBIfam" id="TIGR00791">
    <property type="entry name" value="gntP"/>
    <property type="match status" value="1"/>
</dbReference>
<keyword evidence="3" id="KW-1185">Reference proteome</keyword>
<accession>A0ABV4I147</accession>
<dbReference type="PIRSF" id="PIRSF002746">
    <property type="entry name" value="Gluconate_transporter"/>
    <property type="match status" value="1"/>
</dbReference>
<feature type="transmembrane region" description="Helical" evidence="1">
    <location>
        <begin position="162"/>
        <end position="180"/>
    </location>
</feature>
<sequence length="478" mass="48575">MLPTSPGLVAGFSAATTTAGATRSTTFLLLTAVVAIAVLLVLIIKVKLHAFYALVIVSLLTAVVAGIPAADLVSTLTSGFGNTLSTVALLVGFGAVLGRIVEVSGGARVLADTLVARFGESRAPLALSVASLFYGFPIFLDAAFVVMLPVVYTVARRLGGSLMLYALPAAGAFLVMHALVPPHPGPVAAASLLGADVGLVLVVGMLVALPTWYVMGYRLALALAKRADFLPVPDLLGRPSESSDQPRPRFGVILLVLLLPLVLIFGGTGSSTAVTNYGVDEDNPLVVVLQIIGATPVALLITSVLAMLLLVVRPNRGKVGGRLEEVVDSALAPVCSIILITGAGGMFGRVLTETGIGGALAGELDAAGLPLIVAGFLIAVALRIAQGSATVAGTTAAGLLAPAVAADPSLSALQLACLTVAMTAGAISFSHVNDSGFWLVGRFLGLDTATTLKTWSVVSTGIGLMAFGLVWVLWTVIS</sequence>
<comment type="caution">
    <text evidence="2">The sequence shown here is derived from an EMBL/GenBank/DDBJ whole genome shotgun (WGS) entry which is preliminary data.</text>
</comment>
<dbReference type="EMBL" id="JBGGTQ010000004">
    <property type="protein sequence ID" value="MEZ0492396.1"/>
    <property type="molecule type" value="Genomic_DNA"/>
</dbReference>
<evidence type="ECO:0000256" key="1">
    <source>
        <dbReference type="SAM" id="Phobius"/>
    </source>
</evidence>
<evidence type="ECO:0000313" key="3">
    <source>
        <dbReference type="Proteomes" id="UP001566476"/>
    </source>
</evidence>
<dbReference type="Proteomes" id="UP001566476">
    <property type="component" value="Unassembled WGS sequence"/>
</dbReference>
<name>A0ABV4I147_9ACTN</name>
<dbReference type="RefSeq" id="WP_370718448.1">
    <property type="nucleotide sequence ID" value="NZ_JBGGTQ010000004.1"/>
</dbReference>
<feature type="transmembrane region" description="Helical" evidence="1">
    <location>
        <begin position="192"/>
        <end position="215"/>
    </location>
</feature>
<dbReference type="Pfam" id="PF02447">
    <property type="entry name" value="GntP_permease"/>
    <property type="match status" value="1"/>
</dbReference>
<feature type="transmembrane region" description="Helical" evidence="1">
    <location>
        <begin position="330"/>
        <end position="351"/>
    </location>
</feature>
<feature type="transmembrane region" description="Helical" evidence="1">
    <location>
        <begin position="287"/>
        <end position="310"/>
    </location>
</feature>
<feature type="transmembrane region" description="Helical" evidence="1">
    <location>
        <begin position="26"/>
        <end position="44"/>
    </location>
</feature>
<keyword evidence="1" id="KW-0812">Transmembrane</keyword>
<protein>
    <submittedName>
        <fullName evidence="2">GntP family permease</fullName>
    </submittedName>
</protein>
<evidence type="ECO:0000313" key="2">
    <source>
        <dbReference type="EMBL" id="MEZ0492396.1"/>
    </source>
</evidence>
<dbReference type="PANTHER" id="PTHR30354">
    <property type="entry name" value="GNT FAMILY GLUCONATE TRANSPORTER"/>
    <property type="match status" value="1"/>
</dbReference>
<dbReference type="InterPro" id="IPR003474">
    <property type="entry name" value="Glcn_transporter"/>
</dbReference>
<dbReference type="PANTHER" id="PTHR30354:SF25">
    <property type="entry name" value="INNER MEMBRANE PERMEASE YGBN"/>
    <property type="match status" value="1"/>
</dbReference>
<feature type="transmembrane region" description="Helical" evidence="1">
    <location>
        <begin position="371"/>
        <end position="400"/>
    </location>
</feature>
<proteinExistence type="predicted"/>